<gene>
    <name evidence="3" type="ORF">CAPTEDRAFT_203005</name>
</gene>
<reference evidence="4" key="3">
    <citation type="submission" date="2015-06" db="UniProtKB">
        <authorList>
            <consortium name="EnsemblMetazoa"/>
        </authorList>
    </citation>
    <scope>IDENTIFICATION</scope>
</reference>
<feature type="transmembrane region" description="Helical" evidence="2">
    <location>
        <begin position="37"/>
        <end position="64"/>
    </location>
</feature>
<keyword evidence="2" id="KW-1133">Transmembrane helix</keyword>
<name>R7TUG4_CAPTE</name>
<dbReference type="Proteomes" id="UP000014760">
    <property type="component" value="Unassembled WGS sequence"/>
</dbReference>
<feature type="compositionally biased region" description="Basic residues" evidence="1">
    <location>
        <begin position="453"/>
        <end position="464"/>
    </location>
</feature>
<feature type="compositionally biased region" description="Polar residues" evidence="1">
    <location>
        <begin position="292"/>
        <end position="312"/>
    </location>
</feature>
<protein>
    <submittedName>
        <fullName evidence="3 4">Uncharacterized protein</fullName>
    </submittedName>
</protein>
<sequence>MTPLWAVVGVVGLAIGLPANIYALVKLLTAKVQVKIQALLVSLLIVGITNCSLCLPMIATQLLVNVSTALVLSIKGLLRATVVFCETVFIVCLSHLTIRRLKMICYTVERPPRWLQMSASCLPVFEIVSSWGIGIFMFTLVLLDDWMDDHPFGRTQLWISSGLSWSSFVIFIGAYIKILHFIRTRNLPRGRPTRNAIISHFDNYPQINALSCTLGRRPSTVVMPTRKELCRVPGHPISSLNTPHSTLDLNRRRSSLDVCRVMSVKRVSAPSAISRNNFSLPGAADYIKAKTTSSSNISQELTTTKSSLQTIPSSKNSSSSRAIKRKEQLLVPALLGQEKRMQPKHSGVSITSSISTLTCNSQNSIRRQGTKNEMDFDSSGSSAQCPCTAFNRRLKRSLSACPLLNKHSLRRNRPRKLSLDTEYPAKQRIGSAKTSSTLEEQQSGVTDQQSKVSPRRRKCQKTRKKREDSKRFRKDRKKNKLPPLRHEKNIQTNDISCFMNSPTSAKKAWAVCEVRNTEESELNESAAEKSLSLQHTDECSSTAQLPLSDISAAIQKIYEIAKEEPQQQQQQQQRGSSLPLLKHPMFGMRSKKVTIPPLPDMNRSSFGVITEERVNPTRFKITLRKTMFLIVHFIVLFTPLTIMQQGFALGLLQCENQADWFFSSNAVAGLAFATFPYLYILFNRKLMRQR</sequence>
<reference evidence="3 5" key="2">
    <citation type="journal article" date="2013" name="Nature">
        <title>Insights into bilaterian evolution from three spiralian genomes.</title>
        <authorList>
            <person name="Simakov O."/>
            <person name="Marletaz F."/>
            <person name="Cho S.J."/>
            <person name="Edsinger-Gonzales E."/>
            <person name="Havlak P."/>
            <person name="Hellsten U."/>
            <person name="Kuo D.H."/>
            <person name="Larsson T."/>
            <person name="Lv J."/>
            <person name="Arendt D."/>
            <person name="Savage R."/>
            <person name="Osoegawa K."/>
            <person name="de Jong P."/>
            <person name="Grimwood J."/>
            <person name="Chapman J.A."/>
            <person name="Shapiro H."/>
            <person name="Aerts A."/>
            <person name="Otillar R.P."/>
            <person name="Terry A.Y."/>
            <person name="Boore J.L."/>
            <person name="Grigoriev I.V."/>
            <person name="Lindberg D.R."/>
            <person name="Seaver E.C."/>
            <person name="Weisblat D.A."/>
            <person name="Putnam N.H."/>
            <person name="Rokhsar D.S."/>
        </authorList>
    </citation>
    <scope>NUCLEOTIDE SEQUENCE</scope>
    <source>
        <strain evidence="3 5">I ESC-2004</strain>
    </source>
</reference>
<feature type="compositionally biased region" description="Basic residues" evidence="1">
    <location>
        <begin position="471"/>
        <end position="480"/>
    </location>
</feature>
<feature type="transmembrane region" description="Helical" evidence="2">
    <location>
        <begin position="119"/>
        <end position="143"/>
    </location>
</feature>
<feature type="region of interest" description="Disordered" evidence="1">
    <location>
        <begin position="412"/>
        <end position="489"/>
    </location>
</feature>
<evidence type="ECO:0000313" key="5">
    <source>
        <dbReference type="Proteomes" id="UP000014760"/>
    </source>
</evidence>
<proteinExistence type="predicted"/>
<feature type="transmembrane region" description="Helical" evidence="2">
    <location>
        <begin position="163"/>
        <end position="182"/>
    </location>
</feature>
<feature type="region of interest" description="Disordered" evidence="1">
    <location>
        <begin position="292"/>
        <end position="323"/>
    </location>
</feature>
<dbReference type="EnsemblMetazoa" id="CapteT203005">
    <property type="protein sequence ID" value="CapteP203005"/>
    <property type="gene ID" value="CapteG203005"/>
</dbReference>
<dbReference type="AlphaFoldDB" id="R7TUG4"/>
<feature type="transmembrane region" description="Helical" evidence="2">
    <location>
        <begin position="660"/>
        <end position="682"/>
    </location>
</feature>
<feature type="transmembrane region" description="Helical" evidence="2">
    <location>
        <begin position="627"/>
        <end position="648"/>
    </location>
</feature>
<reference evidence="5" key="1">
    <citation type="submission" date="2012-12" db="EMBL/GenBank/DDBJ databases">
        <authorList>
            <person name="Hellsten U."/>
            <person name="Grimwood J."/>
            <person name="Chapman J.A."/>
            <person name="Shapiro H."/>
            <person name="Aerts A."/>
            <person name="Otillar R.P."/>
            <person name="Terry A.Y."/>
            <person name="Boore J.L."/>
            <person name="Simakov O."/>
            <person name="Marletaz F."/>
            <person name="Cho S.-J."/>
            <person name="Edsinger-Gonzales E."/>
            <person name="Havlak P."/>
            <person name="Kuo D.-H."/>
            <person name="Larsson T."/>
            <person name="Lv J."/>
            <person name="Arendt D."/>
            <person name="Savage R."/>
            <person name="Osoegawa K."/>
            <person name="de Jong P."/>
            <person name="Lindberg D.R."/>
            <person name="Seaver E.C."/>
            <person name="Weisblat D.A."/>
            <person name="Putnam N.H."/>
            <person name="Grigoriev I.V."/>
            <person name="Rokhsar D.S."/>
        </authorList>
    </citation>
    <scope>NUCLEOTIDE SEQUENCE</scope>
    <source>
        <strain evidence="5">I ESC-2004</strain>
    </source>
</reference>
<evidence type="ECO:0000313" key="3">
    <source>
        <dbReference type="EMBL" id="ELT95116.1"/>
    </source>
</evidence>
<feature type="transmembrane region" description="Helical" evidence="2">
    <location>
        <begin position="6"/>
        <end position="25"/>
    </location>
</feature>
<keyword evidence="2" id="KW-0812">Transmembrane</keyword>
<dbReference type="EMBL" id="KB309217">
    <property type="protein sequence ID" value="ELT95116.1"/>
    <property type="molecule type" value="Genomic_DNA"/>
</dbReference>
<dbReference type="HOGENOM" id="CLU_399151_0_0_1"/>
<organism evidence="3">
    <name type="scientific">Capitella teleta</name>
    <name type="common">Polychaete worm</name>
    <dbReference type="NCBI Taxonomy" id="283909"/>
    <lineage>
        <taxon>Eukaryota</taxon>
        <taxon>Metazoa</taxon>
        <taxon>Spiralia</taxon>
        <taxon>Lophotrochozoa</taxon>
        <taxon>Annelida</taxon>
        <taxon>Polychaeta</taxon>
        <taxon>Sedentaria</taxon>
        <taxon>Scolecida</taxon>
        <taxon>Capitellidae</taxon>
        <taxon>Capitella</taxon>
    </lineage>
</organism>
<accession>R7TUG4</accession>
<feature type="transmembrane region" description="Helical" evidence="2">
    <location>
        <begin position="76"/>
        <end position="98"/>
    </location>
</feature>
<evidence type="ECO:0000313" key="4">
    <source>
        <dbReference type="EnsemblMetazoa" id="CapteP203005"/>
    </source>
</evidence>
<evidence type="ECO:0000256" key="1">
    <source>
        <dbReference type="SAM" id="MobiDB-lite"/>
    </source>
</evidence>
<evidence type="ECO:0000256" key="2">
    <source>
        <dbReference type="SAM" id="Phobius"/>
    </source>
</evidence>
<keyword evidence="5" id="KW-1185">Reference proteome</keyword>
<keyword evidence="2" id="KW-0472">Membrane</keyword>
<feature type="compositionally biased region" description="Polar residues" evidence="1">
    <location>
        <begin position="432"/>
        <end position="452"/>
    </location>
</feature>
<dbReference type="EMBL" id="AMQN01002444">
    <property type="status" value="NOT_ANNOTATED_CDS"/>
    <property type="molecule type" value="Genomic_DNA"/>
</dbReference>